<accession>A0A3P8UK82</accession>
<dbReference type="GO" id="GO:0003676">
    <property type="term" value="F:nucleic acid binding"/>
    <property type="evidence" value="ECO:0007669"/>
    <property type="project" value="InterPro"/>
</dbReference>
<dbReference type="PANTHER" id="PTHR47961">
    <property type="entry name" value="DNA POLYMERASE THETA, PUTATIVE (AFU_ORTHOLOGUE AFUA_1G05260)-RELATED"/>
    <property type="match status" value="1"/>
</dbReference>
<dbReference type="FunCoup" id="A0A3P8UK82">
    <property type="interactions" value="878"/>
</dbReference>
<dbReference type="GO" id="GO:0005524">
    <property type="term" value="F:ATP binding"/>
    <property type="evidence" value="ECO:0007669"/>
    <property type="project" value="UniProtKB-KW"/>
</dbReference>
<dbReference type="InterPro" id="IPR027417">
    <property type="entry name" value="P-loop_NTPase"/>
</dbReference>
<dbReference type="AlphaFoldDB" id="A0A3P8UK82"/>
<keyword evidence="2" id="KW-0378">Hydrolase</keyword>
<dbReference type="Proteomes" id="UP000265120">
    <property type="component" value="Chromosome 14"/>
</dbReference>
<proteinExistence type="predicted"/>
<dbReference type="InterPro" id="IPR050474">
    <property type="entry name" value="Hel308_SKI2-like"/>
</dbReference>
<evidence type="ECO:0000259" key="7">
    <source>
        <dbReference type="PROSITE" id="PS51194"/>
    </source>
</evidence>
<reference evidence="8 9" key="1">
    <citation type="journal article" date="2014" name="Nat. Genet.">
        <title>Whole-genome sequence of a flatfish provides insights into ZW sex chromosome evolution and adaptation to a benthic lifestyle.</title>
        <authorList>
            <person name="Chen S."/>
            <person name="Zhang G."/>
            <person name="Shao C."/>
            <person name="Huang Q."/>
            <person name="Liu G."/>
            <person name="Zhang P."/>
            <person name="Song W."/>
            <person name="An N."/>
            <person name="Chalopin D."/>
            <person name="Volff J.N."/>
            <person name="Hong Y."/>
            <person name="Li Q."/>
            <person name="Sha Z."/>
            <person name="Zhou H."/>
            <person name="Xie M."/>
            <person name="Yu Q."/>
            <person name="Liu Y."/>
            <person name="Xiang H."/>
            <person name="Wang N."/>
            <person name="Wu K."/>
            <person name="Yang C."/>
            <person name="Zhou Q."/>
            <person name="Liao X."/>
            <person name="Yang L."/>
            <person name="Hu Q."/>
            <person name="Zhang J."/>
            <person name="Meng L."/>
            <person name="Jin L."/>
            <person name="Tian Y."/>
            <person name="Lian J."/>
            <person name="Yang J."/>
            <person name="Miao G."/>
            <person name="Liu S."/>
            <person name="Liang Z."/>
            <person name="Yan F."/>
            <person name="Li Y."/>
            <person name="Sun B."/>
            <person name="Zhang H."/>
            <person name="Zhang J."/>
            <person name="Zhu Y."/>
            <person name="Du M."/>
            <person name="Zhao Y."/>
            <person name="Schartl M."/>
            <person name="Tang Q."/>
            <person name="Wang J."/>
        </authorList>
    </citation>
    <scope>NUCLEOTIDE SEQUENCE</scope>
</reference>
<evidence type="ECO:0000256" key="4">
    <source>
        <dbReference type="ARBA" id="ARBA00022840"/>
    </source>
</evidence>
<dbReference type="Gene3D" id="1.10.3380.20">
    <property type="match status" value="1"/>
</dbReference>
<evidence type="ECO:0000256" key="3">
    <source>
        <dbReference type="ARBA" id="ARBA00022806"/>
    </source>
</evidence>
<dbReference type="InParanoid" id="A0A3P8UK82"/>
<dbReference type="GO" id="GO:0016787">
    <property type="term" value="F:hydrolase activity"/>
    <property type="evidence" value="ECO:0007669"/>
    <property type="project" value="UniProtKB-KW"/>
</dbReference>
<dbReference type="InterPro" id="IPR046931">
    <property type="entry name" value="HTH_61"/>
</dbReference>
<dbReference type="OMA" id="MFLNANI"/>
<keyword evidence="9" id="KW-1185">Reference proteome</keyword>
<evidence type="ECO:0000256" key="2">
    <source>
        <dbReference type="ARBA" id="ARBA00022801"/>
    </source>
</evidence>
<dbReference type="InterPro" id="IPR036390">
    <property type="entry name" value="WH_DNA-bd_sf"/>
</dbReference>
<feature type="domain" description="Helicase C-terminal" evidence="7">
    <location>
        <begin position="401"/>
        <end position="593"/>
    </location>
</feature>
<feature type="compositionally biased region" description="Basic and acidic residues" evidence="6">
    <location>
        <begin position="150"/>
        <end position="165"/>
    </location>
</feature>
<dbReference type="GeneTree" id="ENSGT00940000157350"/>
<dbReference type="Gene3D" id="3.40.50.300">
    <property type="entry name" value="P-loop containing nucleotide triphosphate hydrolases"/>
    <property type="match status" value="3"/>
</dbReference>
<dbReference type="FunFam" id="1.10.150.20:FF:000058">
    <property type="entry name" value="Helicase, POLQ like"/>
    <property type="match status" value="1"/>
</dbReference>
<dbReference type="SUPFAM" id="SSF52540">
    <property type="entry name" value="P-loop containing nucleoside triphosphate hydrolases"/>
    <property type="match status" value="2"/>
</dbReference>
<name>A0A3P8UK82_CYNSE</name>
<sequence length="923" mass="103545">MTLVSQKPNTWAVQPVTAMSLYIYIHLYIFKVYFHLTEDTAFLWLLVRVRHLFHDSEDLFGDYDSILGNSSLLAELDHAEQKERQRDVVDQVDSRGTQFSDSVLDDFPDEPLIELPSSQVQQEKLVKRRRLQDVDRTVSADESGDAVEDGPSRDKRLRGDGHTEEGGQGGRRARRSVADQLKEMMLCNAAAPTNVSRTAALKEVIISEEVNVAMRAMETVSTEITDLGPFFGLPSKVKDLVYQLKGIKSLYDWQETCLNLDCVQQRKNLIYSLPTSGGKTLVAEILILRELLCRKKDCLFILPYISLVQEKLHMLGDGSRGAIIEMTLAKLLYMSSQTQIIGMSATLGNISDLQRFLKAENYTNDFRPVSDTIFEVDPKEENCFKFSLINPSIHPSMDSDHIIALVTEVIPKHSCLVFCPTKKNCENVAVMICKYLTEDFLKHRKSEKAVLLQELKDSGDGHVCPVLKKTVPFGLAYHHSGLTTEERKLVEEAYSSGVLCLLTCTSTLAAGVNLPARRVVLRSPYVATDFLKRSQYKQMVGRAGRAGIDTVGESILILQDKDKDMARTLMCAPMENCYSNLMNEDEKGILSLILSLIGLKITTSLQQVKDFLCGTLLFVQRERLCVKHSLWDVVRRCVCHLQEKQLITVTSSSEDETLEVTRLGRATYKVRPGSVNLSFSDVLYKDLSQGLEGLLLNSYLHLVYLVTPYDMVSQCKPDWMIYFRQFAVLSAAEQKMSASVGVPESLVARKAAGQSVKKSDNMVALQRLYLALVLFSLLKETNMWSVADRFQLSRGFVQTLLTSASAFCSRVLHFTEVSPSLKKVLANTLQSNWLISTCPVFFFPLESQSRAKQLYNAGYKTLTHLANADPGALSRTIENLYKKQANQIVASAKMLLNEKAAALQEEVDELLTTPPDLPSEPRP</sequence>
<dbReference type="SUPFAM" id="SSF158702">
    <property type="entry name" value="Sec63 N-terminal domain-like"/>
    <property type="match status" value="1"/>
</dbReference>
<organism evidence="8 9">
    <name type="scientific">Cynoglossus semilaevis</name>
    <name type="common">Tongue sole</name>
    <dbReference type="NCBI Taxonomy" id="244447"/>
    <lineage>
        <taxon>Eukaryota</taxon>
        <taxon>Metazoa</taxon>
        <taxon>Chordata</taxon>
        <taxon>Craniata</taxon>
        <taxon>Vertebrata</taxon>
        <taxon>Euteleostomi</taxon>
        <taxon>Actinopterygii</taxon>
        <taxon>Neopterygii</taxon>
        <taxon>Teleostei</taxon>
        <taxon>Neoteleostei</taxon>
        <taxon>Acanthomorphata</taxon>
        <taxon>Carangaria</taxon>
        <taxon>Pleuronectiformes</taxon>
        <taxon>Pleuronectoidei</taxon>
        <taxon>Cynoglossidae</taxon>
        <taxon>Cynoglossinae</taxon>
        <taxon>Cynoglossus</taxon>
    </lineage>
</organism>
<reference evidence="8" key="2">
    <citation type="submission" date="2025-08" db="UniProtKB">
        <authorList>
            <consortium name="Ensembl"/>
        </authorList>
    </citation>
    <scope>IDENTIFICATION</scope>
</reference>
<dbReference type="FunFam" id="3.40.50.300:FF:001293">
    <property type="entry name" value="helicase POLQ-like isoform X5"/>
    <property type="match status" value="1"/>
</dbReference>
<feature type="region of interest" description="Disordered" evidence="6">
    <location>
        <begin position="136"/>
        <end position="175"/>
    </location>
</feature>
<dbReference type="STRING" id="244447.ENSCSEP00000001046"/>
<keyword evidence="3" id="KW-0347">Helicase</keyword>
<evidence type="ECO:0000256" key="5">
    <source>
        <dbReference type="ARBA" id="ARBA00048988"/>
    </source>
</evidence>
<keyword evidence="4" id="KW-0067">ATP-binding</keyword>
<keyword evidence="1" id="KW-0547">Nucleotide-binding</keyword>
<dbReference type="InterPro" id="IPR001650">
    <property type="entry name" value="Helicase_C-like"/>
</dbReference>
<evidence type="ECO:0000256" key="1">
    <source>
        <dbReference type="ARBA" id="ARBA00022741"/>
    </source>
</evidence>
<dbReference type="CDD" id="cd18795">
    <property type="entry name" value="SF2_C_Ski2"/>
    <property type="match status" value="1"/>
</dbReference>
<dbReference type="InterPro" id="IPR048960">
    <property type="entry name" value="POLQ-like_helical"/>
</dbReference>
<dbReference type="InterPro" id="IPR011545">
    <property type="entry name" value="DEAD/DEAH_box_helicase_dom"/>
</dbReference>
<dbReference type="SUPFAM" id="SSF46785">
    <property type="entry name" value="Winged helix' DNA-binding domain"/>
    <property type="match status" value="1"/>
</dbReference>
<dbReference type="Ensembl" id="ENSCSET00000001073.1">
    <property type="protein sequence ID" value="ENSCSEP00000001046.1"/>
    <property type="gene ID" value="ENSCSEG00000000724.1"/>
</dbReference>
<dbReference type="Pfam" id="PF21099">
    <property type="entry name" value="POLQ_helical"/>
    <property type="match status" value="1"/>
</dbReference>
<evidence type="ECO:0000256" key="6">
    <source>
        <dbReference type="SAM" id="MobiDB-lite"/>
    </source>
</evidence>
<dbReference type="Gene3D" id="1.10.150.20">
    <property type="entry name" value="5' to 3' exonuclease, C-terminal subdomain"/>
    <property type="match status" value="1"/>
</dbReference>
<comment type="catalytic activity">
    <reaction evidence="5">
        <text>ATP + H2O = ADP + phosphate + H(+)</text>
        <dbReference type="Rhea" id="RHEA:13065"/>
        <dbReference type="ChEBI" id="CHEBI:15377"/>
        <dbReference type="ChEBI" id="CHEBI:15378"/>
        <dbReference type="ChEBI" id="CHEBI:30616"/>
        <dbReference type="ChEBI" id="CHEBI:43474"/>
        <dbReference type="ChEBI" id="CHEBI:456216"/>
        <dbReference type="EC" id="5.6.2.4"/>
    </reaction>
</comment>
<dbReference type="PROSITE" id="PS51194">
    <property type="entry name" value="HELICASE_CTER"/>
    <property type="match status" value="1"/>
</dbReference>
<dbReference type="Pfam" id="PF00270">
    <property type="entry name" value="DEAD"/>
    <property type="match status" value="1"/>
</dbReference>
<evidence type="ECO:0000313" key="8">
    <source>
        <dbReference type="Ensembl" id="ENSCSEP00000001046.1"/>
    </source>
</evidence>
<protein>
    <submittedName>
        <fullName evidence="8">Helicase, POLQ like</fullName>
    </submittedName>
</protein>
<dbReference type="SMART" id="SM00490">
    <property type="entry name" value="HELICc"/>
    <property type="match status" value="1"/>
</dbReference>
<dbReference type="Pfam" id="PF00271">
    <property type="entry name" value="Helicase_C"/>
    <property type="match status" value="1"/>
</dbReference>
<evidence type="ECO:0000313" key="9">
    <source>
        <dbReference type="Proteomes" id="UP000265120"/>
    </source>
</evidence>
<dbReference type="Pfam" id="PF20470">
    <property type="entry name" value="HTH_61"/>
    <property type="match status" value="1"/>
</dbReference>
<reference evidence="8" key="3">
    <citation type="submission" date="2025-09" db="UniProtKB">
        <authorList>
            <consortium name="Ensembl"/>
        </authorList>
    </citation>
    <scope>IDENTIFICATION</scope>
</reference>
<dbReference type="PANTHER" id="PTHR47961:SF12">
    <property type="entry name" value="HELICASE POLQ-LIKE"/>
    <property type="match status" value="1"/>
</dbReference>
<dbReference type="GO" id="GO:0043138">
    <property type="term" value="F:3'-5' DNA helicase activity"/>
    <property type="evidence" value="ECO:0007669"/>
    <property type="project" value="UniProtKB-EC"/>
</dbReference>